<protein>
    <submittedName>
        <fullName evidence="3">Universal stress protein</fullName>
    </submittedName>
</protein>
<dbReference type="InterPro" id="IPR000836">
    <property type="entry name" value="PRTase_dom"/>
</dbReference>
<feature type="domain" description="UspA" evidence="2">
    <location>
        <begin position="4"/>
        <end position="134"/>
    </location>
</feature>
<dbReference type="PANTHER" id="PTHR46268">
    <property type="entry name" value="STRESS RESPONSE PROTEIN NHAX"/>
    <property type="match status" value="1"/>
</dbReference>
<evidence type="ECO:0000313" key="4">
    <source>
        <dbReference type="Proteomes" id="UP001379533"/>
    </source>
</evidence>
<evidence type="ECO:0000256" key="1">
    <source>
        <dbReference type="ARBA" id="ARBA00008791"/>
    </source>
</evidence>
<organism evidence="3 4">
    <name type="scientific">Pendulispora brunnea</name>
    <dbReference type="NCBI Taxonomy" id="2905690"/>
    <lineage>
        <taxon>Bacteria</taxon>
        <taxon>Pseudomonadati</taxon>
        <taxon>Myxococcota</taxon>
        <taxon>Myxococcia</taxon>
        <taxon>Myxococcales</taxon>
        <taxon>Sorangiineae</taxon>
        <taxon>Pendulisporaceae</taxon>
        <taxon>Pendulispora</taxon>
    </lineage>
</organism>
<dbReference type="Pfam" id="PF00582">
    <property type="entry name" value="Usp"/>
    <property type="match status" value="1"/>
</dbReference>
<dbReference type="Gene3D" id="3.40.50.2020">
    <property type="match status" value="1"/>
</dbReference>
<keyword evidence="4" id="KW-1185">Reference proteome</keyword>
<dbReference type="PANTHER" id="PTHR46268:SF6">
    <property type="entry name" value="UNIVERSAL STRESS PROTEIN UP12"/>
    <property type="match status" value="1"/>
</dbReference>
<dbReference type="InterPro" id="IPR006016">
    <property type="entry name" value="UspA"/>
</dbReference>
<reference evidence="3 4" key="1">
    <citation type="submission" date="2021-12" db="EMBL/GenBank/DDBJ databases">
        <title>Discovery of the Pendulisporaceae a myxobacterial family with distinct sporulation behavior and unique specialized metabolism.</title>
        <authorList>
            <person name="Garcia R."/>
            <person name="Popoff A."/>
            <person name="Bader C.D."/>
            <person name="Loehr J."/>
            <person name="Walesch S."/>
            <person name="Walt C."/>
            <person name="Boldt J."/>
            <person name="Bunk B."/>
            <person name="Haeckl F.J.F.P.J."/>
            <person name="Gunesch A.P."/>
            <person name="Birkelbach J."/>
            <person name="Nuebel U."/>
            <person name="Pietschmann T."/>
            <person name="Bach T."/>
            <person name="Mueller R."/>
        </authorList>
    </citation>
    <scope>NUCLEOTIDE SEQUENCE [LARGE SCALE GENOMIC DNA]</scope>
    <source>
        <strain evidence="3 4">MSr12523</strain>
    </source>
</reference>
<name>A0ABZ2JYX1_9BACT</name>
<accession>A0ABZ2JYX1</accession>
<sequence length="345" mass="37433">MATIRHILLATDFGPASQRALVTAAEIAEAMHAKVTVIHVIDPPESHVSIEGLCDAARRPLDAVVDTLHARHVECSSILRRGRPWQEIVRATNEAHANLVLVGSHGRRGIVHTLIGSVAEKVTRHSSVPVLTVHGFWFEDRRQAGHELGERLTALGLPKPAVIAISRGGIVVAAEVSRALGTSLDILLTRPLRQHGMVFGALCENGTRRIDPEITGLAKLSKDRETIVLRERAALDEEVHELQTVPYRGELTRRTVVLVTDALMDTWSAKAADAAVRSLGAHRIIFATPLASAPVKAALTNEPTEVVAIHSIPAGFDPAAAYRYFREPSTRNLVDALRSVTIPDE</sequence>
<evidence type="ECO:0000259" key="2">
    <source>
        <dbReference type="Pfam" id="PF00582"/>
    </source>
</evidence>
<dbReference type="CDD" id="cd00293">
    <property type="entry name" value="USP-like"/>
    <property type="match status" value="1"/>
</dbReference>
<comment type="similarity">
    <text evidence="1">Belongs to the universal stress protein A family.</text>
</comment>
<dbReference type="SUPFAM" id="SSF53271">
    <property type="entry name" value="PRTase-like"/>
    <property type="match status" value="1"/>
</dbReference>
<dbReference type="Gene3D" id="3.40.50.620">
    <property type="entry name" value="HUPs"/>
    <property type="match status" value="1"/>
</dbReference>
<dbReference type="RefSeq" id="WP_394842319.1">
    <property type="nucleotide sequence ID" value="NZ_CP089982.1"/>
</dbReference>
<dbReference type="InterPro" id="IPR029057">
    <property type="entry name" value="PRTase-like"/>
</dbReference>
<dbReference type="SUPFAM" id="SSF52402">
    <property type="entry name" value="Adenine nucleotide alpha hydrolases-like"/>
    <property type="match status" value="1"/>
</dbReference>
<dbReference type="EMBL" id="CP089982">
    <property type="protein sequence ID" value="WXA91697.1"/>
    <property type="molecule type" value="Genomic_DNA"/>
</dbReference>
<dbReference type="Gene3D" id="3.30.1310.20">
    <property type="entry name" value="PRTase-like"/>
    <property type="match status" value="1"/>
</dbReference>
<evidence type="ECO:0000313" key="3">
    <source>
        <dbReference type="EMBL" id="WXA91697.1"/>
    </source>
</evidence>
<dbReference type="CDD" id="cd06223">
    <property type="entry name" value="PRTases_typeI"/>
    <property type="match status" value="1"/>
</dbReference>
<dbReference type="InterPro" id="IPR006015">
    <property type="entry name" value="Universal_stress_UspA"/>
</dbReference>
<gene>
    <name evidence="3" type="ORF">LZC95_35250</name>
</gene>
<proteinExistence type="inferred from homology"/>
<dbReference type="Proteomes" id="UP001379533">
    <property type="component" value="Chromosome"/>
</dbReference>
<dbReference type="InterPro" id="IPR014729">
    <property type="entry name" value="Rossmann-like_a/b/a_fold"/>
</dbReference>
<dbReference type="PRINTS" id="PR01438">
    <property type="entry name" value="UNVRSLSTRESS"/>
</dbReference>